<protein>
    <submittedName>
        <fullName evidence="1">Uncharacterized protein</fullName>
    </submittedName>
</protein>
<evidence type="ECO:0000313" key="2">
    <source>
        <dbReference type="Proteomes" id="UP000027138"/>
    </source>
</evidence>
<keyword evidence="2" id="KW-1185">Reference proteome</keyword>
<dbReference type="PANTHER" id="PTHR39244:SF5">
    <property type="entry name" value="NATTERIN-3-LIKE"/>
    <property type="match status" value="1"/>
</dbReference>
<dbReference type="InterPro" id="IPR053237">
    <property type="entry name" value="Natterin_C"/>
</dbReference>
<dbReference type="Proteomes" id="UP000027138">
    <property type="component" value="Unassembled WGS sequence"/>
</dbReference>
<proteinExistence type="predicted"/>
<dbReference type="EMBL" id="KK914602">
    <property type="protein sequence ID" value="KDP31682.1"/>
    <property type="molecule type" value="Genomic_DNA"/>
</dbReference>
<organism evidence="1 2">
    <name type="scientific">Jatropha curcas</name>
    <name type="common">Barbados nut</name>
    <dbReference type="NCBI Taxonomy" id="180498"/>
    <lineage>
        <taxon>Eukaryota</taxon>
        <taxon>Viridiplantae</taxon>
        <taxon>Streptophyta</taxon>
        <taxon>Embryophyta</taxon>
        <taxon>Tracheophyta</taxon>
        <taxon>Spermatophyta</taxon>
        <taxon>Magnoliopsida</taxon>
        <taxon>eudicotyledons</taxon>
        <taxon>Gunneridae</taxon>
        <taxon>Pentapetalae</taxon>
        <taxon>rosids</taxon>
        <taxon>fabids</taxon>
        <taxon>Malpighiales</taxon>
        <taxon>Euphorbiaceae</taxon>
        <taxon>Crotonoideae</taxon>
        <taxon>Jatropheae</taxon>
        <taxon>Jatropha</taxon>
    </lineage>
</organism>
<sequence length="96" mass="10627">MDSSIEGNEKWEKEYEWGTTIDGSLQLTKTIPVSVPPMTKTTVSLLATLGSCNVPFSYTQQDTLTDGNLDVSVKHDGVYSGVNCFKFRTETSEEKL</sequence>
<dbReference type="PANTHER" id="PTHR39244">
    <property type="entry name" value="NATTERIN-4"/>
    <property type="match status" value="1"/>
</dbReference>
<evidence type="ECO:0000313" key="1">
    <source>
        <dbReference type="EMBL" id="KDP31682.1"/>
    </source>
</evidence>
<dbReference type="SUPFAM" id="SSF56973">
    <property type="entry name" value="Aerolisin/ETX pore-forming domain"/>
    <property type="match status" value="1"/>
</dbReference>
<accession>A0A067K6D8</accession>
<dbReference type="OrthoDB" id="838722at2759"/>
<name>A0A067K6D8_JATCU</name>
<gene>
    <name evidence="1" type="ORF">JCGZ_15007</name>
</gene>
<reference evidence="1 2" key="1">
    <citation type="journal article" date="2014" name="PLoS ONE">
        <title>Global Analysis of Gene Expression Profiles in Physic Nut (Jatropha curcas L.) Seedlings Exposed to Salt Stress.</title>
        <authorList>
            <person name="Zhang L."/>
            <person name="Zhang C."/>
            <person name="Wu P."/>
            <person name="Chen Y."/>
            <person name="Li M."/>
            <person name="Jiang H."/>
            <person name="Wu G."/>
        </authorList>
    </citation>
    <scope>NUCLEOTIDE SEQUENCE [LARGE SCALE GENOMIC DNA]</scope>
    <source>
        <strain evidence="2">cv. GZQX0401</strain>
        <tissue evidence="1">Young leaves</tissue>
    </source>
</reference>
<dbReference type="AlphaFoldDB" id="A0A067K6D8"/>
<dbReference type="Gene3D" id="2.170.15.10">
    <property type="entry name" value="Proaerolysin, chain A, domain 3"/>
    <property type="match status" value="1"/>
</dbReference>